<evidence type="ECO:0000256" key="1">
    <source>
        <dbReference type="SAM" id="MobiDB-lite"/>
    </source>
</evidence>
<accession>A0A9P8XSV7</accession>
<proteinExistence type="predicted"/>
<reference evidence="2" key="1">
    <citation type="journal article" date="2021" name="Nat. Commun.">
        <title>Genetic determinants of endophytism in the Arabidopsis root mycobiome.</title>
        <authorList>
            <person name="Mesny F."/>
            <person name="Miyauchi S."/>
            <person name="Thiergart T."/>
            <person name="Pickel B."/>
            <person name="Atanasova L."/>
            <person name="Karlsson M."/>
            <person name="Huettel B."/>
            <person name="Barry K.W."/>
            <person name="Haridas S."/>
            <person name="Chen C."/>
            <person name="Bauer D."/>
            <person name="Andreopoulos W."/>
            <person name="Pangilinan J."/>
            <person name="LaButti K."/>
            <person name="Riley R."/>
            <person name="Lipzen A."/>
            <person name="Clum A."/>
            <person name="Drula E."/>
            <person name="Henrissat B."/>
            <person name="Kohler A."/>
            <person name="Grigoriev I.V."/>
            <person name="Martin F.M."/>
            <person name="Hacquard S."/>
        </authorList>
    </citation>
    <scope>NUCLEOTIDE SEQUENCE</scope>
    <source>
        <strain evidence="2">MPI-CAGE-CH-0230</strain>
    </source>
</reference>
<keyword evidence="3" id="KW-1185">Reference proteome</keyword>
<comment type="caution">
    <text evidence="2">The sequence shown here is derived from an EMBL/GenBank/DDBJ whole genome shotgun (WGS) entry which is preliminary data.</text>
</comment>
<dbReference type="Proteomes" id="UP000756346">
    <property type="component" value="Unassembled WGS sequence"/>
</dbReference>
<organism evidence="2 3">
    <name type="scientific">Microdochium trichocladiopsis</name>
    <dbReference type="NCBI Taxonomy" id="1682393"/>
    <lineage>
        <taxon>Eukaryota</taxon>
        <taxon>Fungi</taxon>
        <taxon>Dikarya</taxon>
        <taxon>Ascomycota</taxon>
        <taxon>Pezizomycotina</taxon>
        <taxon>Sordariomycetes</taxon>
        <taxon>Xylariomycetidae</taxon>
        <taxon>Xylariales</taxon>
        <taxon>Microdochiaceae</taxon>
        <taxon>Microdochium</taxon>
    </lineage>
</organism>
<dbReference type="RefSeq" id="XP_046005749.1">
    <property type="nucleotide sequence ID" value="XM_046155613.1"/>
</dbReference>
<feature type="compositionally biased region" description="Basic and acidic residues" evidence="1">
    <location>
        <begin position="94"/>
        <end position="106"/>
    </location>
</feature>
<gene>
    <name evidence="2" type="ORF">B0I36DRAFT_336779</name>
</gene>
<dbReference type="EMBL" id="JAGTJQ010000012">
    <property type="protein sequence ID" value="KAH7016125.1"/>
    <property type="molecule type" value="Genomic_DNA"/>
</dbReference>
<name>A0A9P8XSV7_9PEZI</name>
<sequence length="106" mass="11377">MCTAPEGEALDILFRLRASGDAQSVLESSRGSMSRQYQPSAIQAARAVPTDLFDARVRDVDTPDDAIPGSIHVQQDGSQPVTSARGSLGTRRSKILEARHGTIRAE</sequence>
<dbReference type="GeneID" id="70185159"/>
<dbReference type="OrthoDB" id="10261408at2759"/>
<dbReference type="AlphaFoldDB" id="A0A9P8XSV7"/>
<evidence type="ECO:0000313" key="2">
    <source>
        <dbReference type="EMBL" id="KAH7016125.1"/>
    </source>
</evidence>
<evidence type="ECO:0000313" key="3">
    <source>
        <dbReference type="Proteomes" id="UP000756346"/>
    </source>
</evidence>
<protein>
    <submittedName>
        <fullName evidence="2">Uncharacterized protein</fullName>
    </submittedName>
</protein>
<feature type="region of interest" description="Disordered" evidence="1">
    <location>
        <begin position="64"/>
        <end position="106"/>
    </location>
</feature>
<feature type="compositionally biased region" description="Polar residues" evidence="1">
    <location>
        <begin position="72"/>
        <end position="85"/>
    </location>
</feature>